<dbReference type="EMBL" id="VSSQ01057509">
    <property type="protein sequence ID" value="MPN11304.1"/>
    <property type="molecule type" value="Genomic_DNA"/>
</dbReference>
<accession>A0A645FFM9</accession>
<organism evidence="1">
    <name type="scientific">bioreactor metagenome</name>
    <dbReference type="NCBI Taxonomy" id="1076179"/>
    <lineage>
        <taxon>unclassified sequences</taxon>
        <taxon>metagenomes</taxon>
        <taxon>ecological metagenomes</taxon>
    </lineage>
</organism>
<dbReference type="AlphaFoldDB" id="A0A645FFM9"/>
<reference evidence="1" key="1">
    <citation type="submission" date="2019-08" db="EMBL/GenBank/DDBJ databases">
        <authorList>
            <person name="Kucharzyk K."/>
            <person name="Murdoch R.W."/>
            <person name="Higgins S."/>
            <person name="Loffler F."/>
        </authorList>
    </citation>
    <scope>NUCLEOTIDE SEQUENCE</scope>
</reference>
<proteinExistence type="predicted"/>
<protein>
    <submittedName>
        <fullName evidence="1">Uncharacterized protein</fullName>
    </submittedName>
</protein>
<evidence type="ECO:0000313" key="1">
    <source>
        <dbReference type="EMBL" id="MPN11304.1"/>
    </source>
</evidence>
<gene>
    <name evidence="1" type="ORF">SDC9_158605</name>
</gene>
<sequence>MRSIGVRHQLASALRFGEAACKARLPVFEGASESKPETLWKRAHLLPQIADQATTTEFVPCHALLRIDNERAQAIERRQCPVTQVTIQFAGEEHAITLDQREAVGLLAIEVVIEGTLRHPDTAKDLFYPGRGETLFGQRFHPRAQQQFAGVSMIFAQLGWPATTTRNGV</sequence>
<comment type="caution">
    <text evidence="1">The sequence shown here is derived from an EMBL/GenBank/DDBJ whole genome shotgun (WGS) entry which is preliminary data.</text>
</comment>
<name>A0A645FFM9_9ZZZZ</name>